<keyword evidence="2" id="KW-0812">Transmembrane</keyword>
<name>A0A811LH84_9BILA</name>
<feature type="region of interest" description="Disordered" evidence="1">
    <location>
        <begin position="57"/>
        <end position="79"/>
    </location>
</feature>
<keyword evidence="4" id="KW-1185">Reference proteome</keyword>
<dbReference type="Proteomes" id="UP000614601">
    <property type="component" value="Unassembled WGS sequence"/>
</dbReference>
<organism evidence="3 4">
    <name type="scientific">Bursaphelenchus okinawaensis</name>
    <dbReference type="NCBI Taxonomy" id="465554"/>
    <lineage>
        <taxon>Eukaryota</taxon>
        <taxon>Metazoa</taxon>
        <taxon>Ecdysozoa</taxon>
        <taxon>Nematoda</taxon>
        <taxon>Chromadorea</taxon>
        <taxon>Rhabditida</taxon>
        <taxon>Tylenchina</taxon>
        <taxon>Tylenchomorpha</taxon>
        <taxon>Aphelenchoidea</taxon>
        <taxon>Aphelenchoididae</taxon>
        <taxon>Bursaphelenchus</taxon>
    </lineage>
</organism>
<keyword evidence="2" id="KW-0472">Membrane</keyword>
<evidence type="ECO:0000313" key="4">
    <source>
        <dbReference type="Proteomes" id="UP000614601"/>
    </source>
</evidence>
<dbReference type="EMBL" id="CAJFDH010000006">
    <property type="protein sequence ID" value="CAD5227550.1"/>
    <property type="molecule type" value="Genomic_DNA"/>
</dbReference>
<accession>A0A811LH84</accession>
<dbReference type="AlphaFoldDB" id="A0A811LH84"/>
<keyword evidence="2" id="KW-1133">Transmembrane helix</keyword>
<gene>
    <name evidence="3" type="ORF">BOKJ2_LOCUS12229</name>
</gene>
<evidence type="ECO:0000256" key="2">
    <source>
        <dbReference type="SAM" id="Phobius"/>
    </source>
</evidence>
<comment type="caution">
    <text evidence="3">The sequence shown here is derived from an EMBL/GenBank/DDBJ whole genome shotgun (WGS) entry which is preliminary data.</text>
</comment>
<evidence type="ECO:0000256" key="1">
    <source>
        <dbReference type="SAM" id="MobiDB-lite"/>
    </source>
</evidence>
<proteinExistence type="predicted"/>
<evidence type="ECO:0000313" key="3">
    <source>
        <dbReference type="EMBL" id="CAD5227550.1"/>
    </source>
</evidence>
<feature type="transmembrane region" description="Helical" evidence="2">
    <location>
        <begin position="6"/>
        <end position="22"/>
    </location>
</feature>
<reference evidence="3" key="1">
    <citation type="submission" date="2020-09" db="EMBL/GenBank/DDBJ databases">
        <authorList>
            <person name="Kikuchi T."/>
        </authorList>
    </citation>
    <scope>NUCLEOTIDE SEQUENCE</scope>
    <source>
        <strain evidence="3">SH1</strain>
    </source>
</reference>
<sequence>MEMYILMAYASITIGTLVTMAFDCSKKAKKSVEDPPPGAGGDPAAAAKKGSAYVSKPCNEKTGLDPTDPNMNSAALKAI</sequence>
<dbReference type="EMBL" id="CAJFCW020000006">
    <property type="protein sequence ID" value="CAG9123367.1"/>
    <property type="molecule type" value="Genomic_DNA"/>
</dbReference>
<protein>
    <submittedName>
        <fullName evidence="3">Uncharacterized protein</fullName>
    </submittedName>
</protein>
<dbReference type="Proteomes" id="UP000783686">
    <property type="component" value="Unassembled WGS sequence"/>
</dbReference>